<dbReference type="OrthoDB" id="372421at2759"/>
<name>A0A2Z7BNE0_9LAMI</name>
<dbReference type="Pfam" id="PF17849">
    <property type="entry name" value="OB_Dis3"/>
    <property type="match status" value="1"/>
</dbReference>
<dbReference type="InterPro" id="IPR041505">
    <property type="entry name" value="Dis3_CSD2"/>
</dbReference>
<dbReference type="SMART" id="SM00955">
    <property type="entry name" value="RNB"/>
    <property type="match status" value="1"/>
</dbReference>
<evidence type="ECO:0000256" key="5">
    <source>
        <dbReference type="HAMAP-Rule" id="MF_03045"/>
    </source>
</evidence>
<evidence type="ECO:0000259" key="7">
    <source>
        <dbReference type="SMART" id="SM00955"/>
    </source>
</evidence>
<keyword evidence="5" id="KW-0269">Exonuclease</keyword>
<dbReference type="GO" id="GO:0003723">
    <property type="term" value="F:RNA binding"/>
    <property type="evidence" value="ECO:0007669"/>
    <property type="project" value="UniProtKB-KW"/>
</dbReference>
<evidence type="ECO:0000256" key="3">
    <source>
        <dbReference type="ARBA" id="ARBA00022842"/>
    </source>
</evidence>
<accession>A0A2Z7BNE0</accession>
<dbReference type="SUPFAM" id="SSF50249">
    <property type="entry name" value="Nucleic acid-binding proteins"/>
    <property type="match status" value="3"/>
</dbReference>
<keyword evidence="5" id="KW-0378">Hydrolase</keyword>
<gene>
    <name evidence="8" type="ORF">F511_20211</name>
</gene>
<dbReference type="PROSITE" id="PS01175">
    <property type="entry name" value="RIBONUCLEASE_II"/>
    <property type="match status" value="1"/>
</dbReference>
<dbReference type="EMBL" id="KV005002">
    <property type="protein sequence ID" value="KZV35118.1"/>
    <property type="molecule type" value="Genomic_DNA"/>
</dbReference>
<feature type="region of interest" description="Disordered" evidence="6">
    <location>
        <begin position="15"/>
        <end position="35"/>
    </location>
</feature>
<dbReference type="GO" id="GO:0000175">
    <property type="term" value="F:3'-5'-RNA exonuclease activity"/>
    <property type="evidence" value="ECO:0007669"/>
    <property type="project" value="UniProtKB-UniRule"/>
</dbReference>
<keyword evidence="1 5" id="KW-0963">Cytoplasm</keyword>
<feature type="domain" description="RNB" evidence="7">
    <location>
        <begin position="505"/>
        <end position="829"/>
    </location>
</feature>
<feature type="compositionally biased region" description="Basic residues" evidence="6">
    <location>
        <begin position="25"/>
        <end position="35"/>
    </location>
</feature>
<keyword evidence="4 5" id="KW-0694">RNA-binding</keyword>
<dbReference type="InterPro" id="IPR012340">
    <property type="entry name" value="NA-bd_OB-fold"/>
</dbReference>
<dbReference type="PANTHER" id="PTHR23355">
    <property type="entry name" value="RIBONUCLEASE"/>
    <property type="match status" value="1"/>
</dbReference>
<keyword evidence="3 5" id="KW-0460">Magnesium</keyword>
<dbReference type="Pfam" id="PF00773">
    <property type="entry name" value="RNB"/>
    <property type="match status" value="1"/>
</dbReference>
<dbReference type="GO" id="GO:0000932">
    <property type="term" value="C:P-body"/>
    <property type="evidence" value="ECO:0007669"/>
    <property type="project" value="UniProtKB-SubCell"/>
</dbReference>
<keyword evidence="5" id="KW-0464">Manganese</keyword>
<proteinExistence type="inferred from homology"/>
<evidence type="ECO:0000313" key="8">
    <source>
        <dbReference type="EMBL" id="KZV35118.1"/>
    </source>
</evidence>
<dbReference type="InterPro" id="IPR028591">
    <property type="entry name" value="DIS3L2"/>
</dbReference>
<feature type="binding site" evidence="5">
    <location>
        <position position="526"/>
    </location>
    <ligand>
        <name>Mg(2+)</name>
        <dbReference type="ChEBI" id="CHEBI:18420"/>
    </ligand>
</feature>
<organism evidence="8 9">
    <name type="scientific">Dorcoceras hygrometricum</name>
    <dbReference type="NCBI Taxonomy" id="472368"/>
    <lineage>
        <taxon>Eukaryota</taxon>
        <taxon>Viridiplantae</taxon>
        <taxon>Streptophyta</taxon>
        <taxon>Embryophyta</taxon>
        <taxon>Tracheophyta</taxon>
        <taxon>Spermatophyta</taxon>
        <taxon>Magnoliopsida</taxon>
        <taxon>eudicotyledons</taxon>
        <taxon>Gunneridae</taxon>
        <taxon>Pentapetalae</taxon>
        <taxon>asterids</taxon>
        <taxon>lamiids</taxon>
        <taxon>Lamiales</taxon>
        <taxon>Gesneriaceae</taxon>
        <taxon>Didymocarpoideae</taxon>
        <taxon>Trichosporeae</taxon>
        <taxon>Loxocarpinae</taxon>
        <taxon>Dorcoceras</taxon>
    </lineage>
</organism>
<evidence type="ECO:0000313" key="9">
    <source>
        <dbReference type="Proteomes" id="UP000250235"/>
    </source>
</evidence>
<dbReference type="GO" id="GO:0046872">
    <property type="term" value="F:metal ion binding"/>
    <property type="evidence" value="ECO:0007669"/>
    <property type="project" value="UniProtKB-KW"/>
</dbReference>
<dbReference type="HAMAP" id="MF_03045">
    <property type="entry name" value="DIS3L2"/>
    <property type="match status" value="1"/>
</dbReference>
<keyword evidence="5" id="KW-0540">Nuclease</keyword>
<feature type="binding site" evidence="5">
    <location>
        <position position="517"/>
    </location>
    <ligand>
        <name>Mg(2+)</name>
        <dbReference type="ChEBI" id="CHEBI:18420"/>
    </ligand>
</feature>
<keyword evidence="9" id="KW-1185">Reference proteome</keyword>
<comment type="cofactor">
    <cofactor evidence="5">
        <name>Mg(2+)</name>
        <dbReference type="ChEBI" id="CHEBI:18420"/>
    </cofactor>
    <cofactor evidence="5">
        <name>Mn(2+)</name>
        <dbReference type="ChEBI" id="CHEBI:29035"/>
    </cofactor>
</comment>
<keyword evidence="2 5" id="KW-0479">Metal-binding</keyword>
<protein>
    <recommendedName>
        <fullName evidence="5">DIS3-like exonuclease 2</fullName>
        <ecNumber evidence="5">3.1.13.-</ecNumber>
    </recommendedName>
</protein>
<dbReference type="GO" id="GO:1990074">
    <property type="term" value="P:polyuridylation-dependent mRNA catabolic process"/>
    <property type="evidence" value="ECO:0007669"/>
    <property type="project" value="UniProtKB-UniRule"/>
</dbReference>
<dbReference type="AlphaFoldDB" id="A0A2Z7BNE0"/>
<dbReference type="Gene3D" id="2.40.50.700">
    <property type="match status" value="1"/>
</dbReference>
<dbReference type="Proteomes" id="UP000250235">
    <property type="component" value="Unassembled WGS sequence"/>
</dbReference>
<dbReference type="GO" id="GO:0000956">
    <property type="term" value="P:nuclear-transcribed mRNA catabolic process"/>
    <property type="evidence" value="ECO:0007669"/>
    <property type="project" value="UniProtKB-UniRule"/>
</dbReference>
<dbReference type="InterPro" id="IPR050180">
    <property type="entry name" value="RNR_Ribonuclease"/>
</dbReference>
<comment type="function">
    <text evidence="5">3'-5'-exoribonuclease that specifically recognizes RNAs polyuridylated at their 3' end and mediates their degradation. Component of an exosome-independent RNA degradation pathway that mediates degradation of cytoplasmic mRNAs that have been deadenylated and subsequently uridylated at their 3'.</text>
</comment>
<evidence type="ECO:0000256" key="4">
    <source>
        <dbReference type="ARBA" id="ARBA00022884"/>
    </source>
</evidence>
<dbReference type="EC" id="3.1.13.-" evidence="5"/>
<comment type="similarity">
    <text evidence="5">Belongs to the RNR ribonuclease family. DIS3L2 subfamily.</text>
</comment>
<dbReference type="InterPro" id="IPR001900">
    <property type="entry name" value="RNase_II/R"/>
</dbReference>
<evidence type="ECO:0000256" key="1">
    <source>
        <dbReference type="ARBA" id="ARBA00022490"/>
    </source>
</evidence>
<comment type="subcellular location">
    <subcellularLocation>
        <location evidence="5">Cytoplasm</location>
    </subcellularLocation>
    <subcellularLocation>
        <location evidence="5">Cytoplasm</location>
        <location evidence="5">P-body</location>
    </subcellularLocation>
</comment>
<dbReference type="Gene3D" id="2.40.50.690">
    <property type="match status" value="1"/>
</dbReference>
<dbReference type="PANTHER" id="PTHR23355:SF9">
    <property type="entry name" value="DIS3-LIKE EXONUCLEASE 2"/>
    <property type="match status" value="1"/>
</dbReference>
<evidence type="ECO:0000256" key="2">
    <source>
        <dbReference type="ARBA" id="ARBA00022723"/>
    </source>
</evidence>
<reference evidence="8 9" key="1">
    <citation type="journal article" date="2015" name="Proc. Natl. Acad. Sci. U.S.A.">
        <title>The resurrection genome of Boea hygrometrica: A blueprint for survival of dehydration.</title>
        <authorList>
            <person name="Xiao L."/>
            <person name="Yang G."/>
            <person name="Zhang L."/>
            <person name="Yang X."/>
            <person name="Zhao S."/>
            <person name="Ji Z."/>
            <person name="Zhou Q."/>
            <person name="Hu M."/>
            <person name="Wang Y."/>
            <person name="Chen M."/>
            <person name="Xu Y."/>
            <person name="Jin H."/>
            <person name="Xiao X."/>
            <person name="Hu G."/>
            <person name="Bao F."/>
            <person name="Hu Y."/>
            <person name="Wan P."/>
            <person name="Li L."/>
            <person name="Deng X."/>
            <person name="Kuang T."/>
            <person name="Xiang C."/>
            <person name="Zhu J.K."/>
            <person name="Oliver M.J."/>
            <person name="He Y."/>
        </authorList>
    </citation>
    <scope>NUCLEOTIDE SEQUENCE [LARGE SCALE GENOMIC DNA]</scope>
    <source>
        <strain evidence="9">cv. XS01</strain>
    </source>
</reference>
<feature type="site" description="Important for catalytic activity" evidence="5">
    <location>
        <position position="525"/>
    </location>
</feature>
<dbReference type="InterPro" id="IPR022966">
    <property type="entry name" value="RNase_II/R_CS"/>
</dbReference>
<sequence>MGGVIVESSRVTTQTEDFGGFKDSNKKKKRRSRRSKTNLSLSACSSVNEIFIDELSVTEGISSSQQASSGDQQVMVDDDFVYGSFPTLHLNEATANRDIQNQPLVSHDLDESISSKSVPEGSVSEETDVLVLIPRHVNSYARTKYFPPHLSAEAVSKALEASLNPAHKGELLRALFRVNAHNRIEAYCKVDGVSTDVLISGVVSQNRAFDGDTVAIVIDPPSLWPKMKGSNETLNESGCRASCSEQTEALMLCLDGSKGKGKLEQDCEHICSGDYLGLSADGTRYENGSSSAAMADNRYVTGVCTDGYHQPSIHDSAKPCYCDDYNLVNIREKLCHFVSLFPFRRPTGRVVAIIARSSRRDSIVGFLSVKQWLYSRDMKRKDSKKSKHQCNLNQGYIVLTPTDPKFTKMTVPVVNLPMSIKKRLAVGDLTVENDIVAAKFVDWAEDHYIPEACVIQIFGRGSDVEALIAAILFDNAIIDSEFSPETLTSLPHLPLELSPEELRSRRDLRNLCIFTIDPVTASDLDDALSVESLSNGDFRVGVHIADVSYFVLPDTSLDSDAQIRSTSVYLLQRKLPMLPPALSDNLASLKPGVDRFAFSIFWRINSMGEVLDHWIDRTVVRSCCKLSYEHAQEIIDGACDVQDFSHCRNHWPELYGQFEWCDVTKSVKILNNLANLLRSNRRKDSNFLVEEFMLLANLTAAEVITRAYPSHALLRRHPEPNSRKLQDFESFCDKHGLVLNISSSEHLHRSLEDIRLEFKHDPGLFDILMSYAARPMQLAEYFCTGDSKYADTDWGHYALAVPRYTHFTSPLRRYPDIVVHRMLAAIIEAESICLEGKRMVEEPIRNEVLSQCFTGLYFNEHEIRSVKAQEALSISASKFKLPCAETLAYVAAHCNERKLAARHVKDAINKLYMWFFLKKKEILYSEARVLGLGPRFMSMYIPKLAIERRIYYDETDGLTVEWLETTSTLILSHSIHKRSNRKTSPGKWKVLEEVALLINPTDLKLDSVFLGDSKEVHEDSQKYELAGHNIRQEPAFFPLTVNLLSKIPVALHAVGGDDGPIDIVARLYISSYFQ</sequence>
<evidence type="ECO:0000256" key="6">
    <source>
        <dbReference type="SAM" id="MobiDB-lite"/>
    </source>
</evidence>